<organism evidence="3 4">
    <name type="scientific">Handroanthus impetiginosus</name>
    <dbReference type="NCBI Taxonomy" id="429701"/>
    <lineage>
        <taxon>Eukaryota</taxon>
        <taxon>Viridiplantae</taxon>
        <taxon>Streptophyta</taxon>
        <taxon>Embryophyta</taxon>
        <taxon>Tracheophyta</taxon>
        <taxon>Spermatophyta</taxon>
        <taxon>Magnoliopsida</taxon>
        <taxon>eudicotyledons</taxon>
        <taxon>Gunneridae</taxon>
        <taxon>Pentapetalae</taxon>
        <taxon>asterids</taxon>
        <taxon>lamiids</taxon>
        <taxon>Lamiales</taxon>
        <taxon>Bignoniaceae</taxon>
        <taxon>Crescentiina</taxon>
        <taxon>Tabebuia alliance</taxon>
        <taxon>Handroanthus</taxon>
    </lineage>
</organism>
<evidence type="ECO:0000313" key="3">
    <source>
        <dbReference type="EMBL" id="PIN16041.1"/>
    </source>
</evidence>
<dbReference type="EMBL" id="NKXS01001968">
    <property type="protein sequence ID" value="PIN16041.1"/>
    <property type="molecule type" value="Genomic_DNA"/>
</dbReference>
<keyword evidence="2" id="KW-0472">Membrane</keyword>
<keyword evidence="2" id="KW-0812">Transmembrane</keyword>
<accession>A0A2G9HEU6</accession>
<gene>
    <name evidence="3" type="ORF">CDL12_11310</name>
</gene>
<feature type="transmembrane region" description="Helical" evidence="2">
    <location>
        <begin position="29"/>
        <end position="50"/>
    </location>
</feature>
<sequence>MRDRNPFSGPGQGPYWNGSPPRLGLLHGFFHNLCTAVCSCVHVFCCCWLLEECCMGRRRFPGPSFGSPEPLPPPPIVPTVGPRPHGLMGPPVPVVHTSHKASPY</sequence>
<comment type="caution">
    <text evidence="3">The sequence shown here is derived from an EMBL/GenBank/DDBJ whole genome shotgun (WGS) entry which is preliminary data.</text>
</comment>
<keyword evidence="4" id="KW-1185">Reference proteome</keyword>
<reference evidence="4" key="1">
    <citation type="journal article" date="2018" name="Gigascience">
        <title>Genome assembly of the Pink Ipe (Handroanthus impetiginosus, Bignoniaceae), a highly valued, ecologically keystone Neotropical timber forest tree.</title>
        <authorList>
            <person name="Silva-Junior O.B."/>
            <person name="Grattapaglia D."/>
            <person name="Novaes E."/>
            <person name="Collevatti R.G."/>
        </authorList>
    </citation>
    <scope>NUCLEOTIDE SEQUENCE [LARGE SCALE GENOMIC DNA]</scope>
    <source>
        <strain evidence="4">cv. UFG-1</strain>
    </source>
</reference>
<dbReference type="OrthoDB" id="1436591at2759"/>
<evidence type="ECO:0000313" key="4">
    <source>
        <dbReference type="Proteomes" id="UP000231279"/>
    </source>
</evidence>
<dbReference type="AlphaFoldDB" id="A0A2G9HEU6"/>
<name>A0A2G9HEU6_9LAMI</name>
<feature type="region of interest" description="Disordered" evidence="1">
    <location>
        <begin position="64"/>
        <end position="104"/>
    </location>
</feature>
<keyword evidence="2" id="KW-1133">Transmembrane helix</keyword>
<dbReference type="Proteomes" id="UP000231279">
    <property type="component" value="Unassembled WGS sequence"/>
</dbReference>
<proteinExistence type="predicted"/>
<protein>
    <submittedName>
        <fullName evidence="3">Uncharacterized protein</fullName>
    </submittedName>
</protein>
<evidence type="ECO:0000256" key="1">
    <source>
        <dbReference type="SAM" id="MobiDB-lite"/>
    </source>
</evidence>
<evidence type="ECO:0000256" key="2">
    <source>
        <dbReference type="SAM" id="Phobius"/>
    </source>
</evidence>